<protein>
    <submittedName>
        <fullName evidence="1">HNH endonuclease signature motif containing protein</fullName>
    </submittedName>
</protein>
<accession>A0ABZ3CKJ0</accession>
<organism evidence="1 2">
    <name type="scientific">Salinicoccus bachuensis</name>
    <dbReference type="NCBI Taxonomy" id="3136731"/>
    <lineage>
        <taxon>Bacteria</taxon>
        <taxon>Bacillati</taxon>
        <taxon>Bacillota</taxon>
        <taxon>Bacilli</taxon>
        <taxon>Bacillales</taxon>
        <taxon>Staphylococcaceae</taxon>
        <taxon>Salinicoccus</taxon>
    </lineage>
</organism>
<keyword evidence="1" id="KW-0540">Nuclease</keyword>
<dbReference type="Proteomes" id="UP001455384">
    <property type="component" value="Chromosome"/>
</dbReference>
<dbReference type="GO" id="GO:0004519">
    <property type="term" value="F:endonuclease activity"/>
    <property type="evidence" value="ECO:0007669"/>
    <property type="project" value="UniProtKB-KW"/>
</dbReference>
<evidence type="ECO:0000313" key="2">
    <source>
        <dbReference type="Proteomes" id="UP001455384"/>
    </source>
</evidence>
<dbReference type="RefSeq" id="WP_342388836.1">
    <property type="nucleotide sequence ID" value="NZ_CP138333.2"/>
</dbReference>
<name>A0ABZ3CKJ0_9STAP</name>
<keyword evidence="1" id="KW-0255">Endonuclease</keyword>
<keyword evidence="1" id="KW-0378">Hydrolase</keyword>
<proteinExistence type="predicted"/>
<sequence length="340" mass="40121">MIHIQISNEQLNRCKEVYFEWIEKIFEKQGNKLQISNLIDYFNLKIPRKSEYDLTNKVRTVEFLKSNKNEILNIAFNKDLEAANSLQRQNGAAQTSEGENYIPRNRSSRIYFGETLYNKLRSSTIPYQLYKEILGINVCPYCNKNSLEYIEYTSEETGEITGKISRIDIDHIKPKSDFSNLTIHFYNLMPCCHTCNLTKLANSYPSLFEENEGRFLFKFDFSKMSYEAIIQAHLSDNLNIKIEGLNDDLLKLEKRYNSDKGKIKSVLKRRYWYNEHYLKLIEKTLDEAGLSEYNSSELRQLDIHELLELHLSEKDYLTTPYSKMTKDLLNDMDDIMQAYQ</sequence>
<dbReference type="InterPro" id="IPR003615">
    <property type="entry name" value="HNH_nuc"/>
</dbReference>
<dbReference type="Gene3D" id="1.10.30.50">
    <property type="match status" value="1"/>
</dbReference>
<reference evidence="2" key="1">
    <citation type="submission" date="2023-10" db="EMBL/GenBank/DDBJ databases">
        <title>Genome analysis and identification of Salinococcus sp. Bachu38 nov., a PGPR from the rhizosphere of Tamarix.</title>
        <authorList>
            <person name="Liang Z."/>
            <person name="Zhang X."/>
            <person name="Jia J."/>
            <person name="Chen X."/>
            <person name="Wang Y."/>
            <person name="Wang Q."/>
            <person name="Wang R."/>
        </authorList>
    </citation>
    <scope>NUCLEOTIDE SEQUENCE [LARGE SCALE GENOMIC DNA]</scope>
    <source>
        <strain evidence="2">Bachu38</strain>
    </source>
</reference>
<dbReference type="EMBL" id="CP138333">
    <property type="protein sequence ID" value="WZX30317.1"/>
    <property type="molecule type" value="Genomic_DNA"/>
</dbReference>
<evidence type="ECO:0000313" key="1">
    <source>
        <dbReference type="EMBL" id="WZX30317.1"/>
    </source>
</evidence>
<keyword evidence="2" id="KW-1185">Reference proteome</keyword>
<dbReference type="CDD" id="cd00085">
    <property type="entry name" value="HNHc"/>
    <property type="match status" value="1"/>
</dbReference>
<gene>
    <name evidence="1" type="ORF">RQP18_03785</name>
</gene>